<comment type="subcellular location">
    <subcellularLocation>
        <location evidence="1">Membrane</location>
        <topology evidence="1">Single-pass membrane protein</topology>
    </subcellularLocation>
</comment>
<proteinExistence type="predicted"/>
<evidence type="ECO:0000256" key="2">
    <source>
        <dbReference type="ARBA" id="ARBA00022692"/>
    </source>
</evidence>
<dbReference type="InterPro" id="IPR003646">
    <property type="entry name" value="SH3-like_bac-type"/>
</dbReference>
<accession>A0A5Q4VDK9</accession>
<evidence type="ECO:0000256" key="6">
    <source>
        <dbReference type="SAM" id="Coils"/>
    </source>
</evidence>
<feature type="signal peptide" evidence="8">
    <location>
        <begin position="1"/>
        <end position="23"/>
    </location>
</feature>
<name>A0A5Q4VDK9_9BACT</name>
<keyword evidence="5 7" id="KW-0472">Membrane</keyword>
<evidence type="ECO:0000313" key="10">
    <source>
        <dbReference type="EMBL" id="TYT75038.1"/>
    </source>
</evidence>
<feature type="domain" description="SH3b" evidence="9">
    <location>
        <begin position="23"/>
        <end position="89"/>
    </location>
</feature>
<reference evidence="10 11" key="1">
    <citation type="submission" date="2019-06" db="EMBL/GenBank/DDBJ databases">
        <title>Desulfobotulus mexicanus sp. nov., a novel sulfate-reducing bacterium isolated from the sediment of an alkaline crater lake in Mexico.</title>
        <authorList>
            <person name="Hirschler-Rea A."/>
        </authorList>
    </citation>
    <scope>NUCLEOTIDE SEQUENCE [LARGE SCALE GENOMIC DNA]</scope>
    <source>
        <strain evidence="10 11">PAR22N</strain>
    </source>
</reference>
<dbReference type="NCBIfam" id="TIGR04211">
    <property type="entry name" value="SH3_and_anchor"/>
    <property type="match status" value="1"/>
</dbReference>
<evidence type="ECO:0000313" key="11">
    <source>
        <dbReference type="Proteomes" id="UP000321899"/>
    </source>
</evidence>
<dbReference type="GO" id="GO:0016020">
    <property type="term" value="C:membrane"/>
    <property type="evidence" value="ECO:0007669"/>
    <property type="project" value="UniProtKB-SubCell"/>
</dbReference>
<dbReference type="InterPro" id="IPR016476">
    <property type="entry name" value="SH3_dom_pro"/>
</dbReference>
<dbReference type="Gene3D" id="2.30.30.40">
    <property type="entry name" value="SH3 Domains"/>
    <property type="match status" value="1"/>
</dbReference>
<evidence type="ECO:0000256" key="8">
    <source>
        <dbReference type="SAM" id="SignalP"/>
    </source>
</evidence>
<keyword evidence="2 7" id="KW-0812">Transmembrane</keyword>
<dbReference type="AlphaFoldDB" id="A0A5Q4VDK9"/>
<keyword evidence="3 8" id="KW-0732">Signal</keyword>
<evidence type="ECO:0000256" key="1">
    <source>
        <dbReference type="ARBA" id="ARBA00004167"/>
    </source>
</evidence>
<feature type="chain" id="PRO_5024320398" evidence="8">
    <location>
        <begin position="24"/>
        <end position="216"/>
    </location>
</feature>
<evidence type="ECO:0000256" key="3">
    <source>
        <dbReference type="ARBA" id="ARBA00022729"/>
    </source>
</evidence>
<dbReference type="SMART" id="SM00287">
    <property type="entry name" value="SH3b"/>
    <property type="match status" value="1"/>
</dbReference>
<feature type="coiled-coil region" evidence="6">
    <location>
        <begin position="116"/>
        <end position="181"/>
    </location>
</feature>
<dbReference type="PROSITE" id="PS51781">
    <property type="entry name" value="SH3B"/>
    <property type="match status" value="1"/>
</dbReference>
<feature type="transmembrane region" description="Helical" evidence="7">
    <location>
        <begin position="186"/>
        <end position="205"/>
    </location>
</feature>
<dbReference type="Pfam" id="PF08239">
    <property type="entry name" value="SH3_3"/>
    <property type="match status" value="1"/>
</dbReference>
<evidence type="ECO:0000259" key="9">
    <source>
        <dbReference type="PROSITE" id="PS51781"/>
    </source>
</evidence>
<keyword evidence="11" id="KW-1185">Reference proteome</keyword>
<gene>
    <name evidence="10" type="ORF">FIM25_06465</name>
</gene>
<protein>
    <submittedName>
        <fullName evidence="10">TIGR04211 family SH3 domain-containing protein</fullName>
    </submittedName>
</protein>
<keyword evidence="4 7" id="KW-1133">Transmembrane helix</keyword>
<dbReference type="EMBL" id="VDMB01000006">
    <property type="protein sequence ID" value="TYT75038.1"/>
    <property type="molecule type" value="Genomic_DNA"/>
</dbReference>
<dbReference type="OrthoDB" id="5418566at2"/>
<dbReference type="Proteomes" id="UP000321899">
    <property type="component" value="Unassembled WGS sequence"/>
</dbReference>
<evidence type="ECO:0000256" key="5">
    <source>
        <dbReference type="ARBA" id="ARBA00023136"/>
    </source>
</evidence>
<sequence>MRYSFFLLFFFLFVPGLPSSLHAEQAYVTDSLEISVRRGPTTAHRILRFIESGHPVKILEENDGWSHIQTLDSASTKGWVLSRYLTRKLPLRIQVLQLEDENRNLTERFTSTFDALEKVEQERMHLKEALAQSTDLLDETQKKLEEIIRDSAGYLNLKEKAEHLEKERDTLLHENIALRTQTRNQALLIGGSLVFGGLFLGFFWGRRQKRYSSRLL</sequence>
<evidence type="ECO:0000256" key="4">
    <source>
        <dbReference type="ARBA" id="ARBA00022989"/>
    </source>
</evidence>
<comment type="caution">
    <text evidence="10">The sequence shown here is derived from an EMBL/GenBank/DDBJ whole genome shotgun (WGS) entry which is preliminary data.</text>
</comment>
<dbReference type="RefSeq" id="WP_139447505.1">
    <property type="nucleotide sequence ID" value="NZ_VDMB01000006.1"/>
</dbReference>
<evidence type="ECO:0000256" key="7">
    <source>
        <dbReference type="SAM" id="Phobius"/>
    </source>
</evidence>
<organism evidence="10 11">
    <name type="scientific">Desulfobotulus mexicanus</name>
    <dbReference type="NCBI Taxonomy" id="2586642"/>
    <lineage>
        <taxon>Bacteria</taxon>
        <taxon>Pseudomonadati</taxon>
        <taxon>Thermodesulfobacteriota</taxon>
        <taxon>Desulfobacteria</taxon>
        <taxon>Desulfobacterales</taxon>
        <taxon>Desulfobacteraceae</taxon>
        <taxon>Desulfobotulus</taxon>
    </lineage>
</organism>
<keyword evidence="6" id="KW-0175">Coiled coil</keyword>